<dbReference type="OrthoDB" id="9796421at2"/>
<dbReference type="AlphaFoldDB" id="L0E025"/>
<dbReference type="Pfam" id="PF00034">
    <property type="entry name" value="Cytochrom_C"/>
    <property type="match status" value="1"/>
</dbReference>
<dbReference type="SUPFAM" id="SSF46626">
    <property type="entry name" value="Cytochrome c"/>
    <property type="match status" value="1"/>
</dbReference>
<keyword evidence="5 6" id="KW-0408">Iron</keyword>
<accession>L0E025</accession>
<dbReference type="GO" id="GO:0046872">
    <property type="term" value="F:metal ion binding"/>
    <property type="evidence" value="ECO:0007669"/>
    <property type="project" value="UniProtKB-KW"/>
</dbReference>
<evidence type="ECO:0000256" key="4">
    <source>
        <dbReference type="ARBA" id="ARBA00022982"/>
    </source>
</evidence>
<dbReference type="InterPro" id="IPR050597">
    <property type="entry name" value="Cytochrome_c_Oxidase_Subunit"/>
</dbReference>
<gene>
    <name evidence="8" type="ordered locus">TVNIR_3011</name>
</gene>
<sequence>MCPEPSSVRPCAGSKTIRRVIAVGLTVCLGGTIQAAGDVEAGRMKADACLGCHGIATYQNVYPTYHVPKLGGQSAAYIVAALRAYKAQDRQHPTMHSQAHDLSDEDMADIAAYFSSLAQVE</sequence>
<organism evidence="8 9">
    <name type="scientific">Thioalkalivibrio nitratireducens (strain DSM 14787 / UNIQEM 213 / ALEN2)</name>
    <dbReference type="NCBI Taxonomy" id="1255043"/>
    <lineage>
        <taxon>Bacteria</taxon>
        <taxon>Pseudomonadati</taxon>
        <taxon>Pseudomonadota</taxon>
        <taxon>Gammaproteobacteria</taxon>
        <taxon>Chromatiales</taxon>
        <taxon>Ectothiorhodospiraceae</taxon>
        <taxon>Thioalkalivibrio</taxon>
    </lineage>
</organism>
<dbReference type="InterPro" id="IPR009056">
    <property type="entry name" value="Cyt_c-like_dom"/>
</dbReference>
<dbReference type="GO" id="GO:0009055">
    <property type="term" value="F:electron transfer activity"/>
    <property type="evidence" value="ECO:0007669"/>
    <property type="project" value="InterPro"/>
</dbReference>
<keyword evidence="4" id="KW-0249">Electron transport</keyword>
<evidence type="ECO:0000313" key="9">
    <source>
        <dbReference type="Proteomes" id="UP000010809"/>
    </source>
</evidence>
<dbReference type="GO" id="GO:0020037">
    <property type="term" value="F:heme binding"/>
    <property type="evidence" value="ECO:0007669"/>
    <property type="project" value="InterPro"/>
</dbReference>
<evidence type="ECO:0000256" key="6">
    <source>
        <dbReference type="PROSITE-ProRule" id="PRU00433"/>
    </source>
</evidence>
<keyword evidence="1" id="KW-0813">Transport</keyword>
<reference evidence="8" key="1">
    <citation type="submission" date="2015-12" db="EMBL/GenBank/DDBJ databases">
        <authorList>
            <person name="Tikhonova T.V."/>
            <person name="Pavlov A.R."/>
            <person name="Beletsky A.V."/>
            <person name="Mardanov A.V."/>
            <person name="Sorokin D.Y."/>
            <person name="Ravin N.V."/>
            <person name="Popov V.O."/>
        </authorList>
    </citation>
    <scope>NUCLEOTIDE SEQUENCE</scope>
    <source>
        <strain evidence="8">DSM 14787</strain>
    </source>
</reference>
<keyword evidence="3 6" id="KW-0479">Metal-binding</keyword>
<evidence type="ECO:0000256" key="1">
    <source>
        <dbReference type="ARBA" id="ARBA00022448"/>
    </source>
</evidence>
<dbReference type="InterPro" id="IPR036909">
    <property type="entry name" value="Cyt_c-like_dom_sf"/>
</dbReference>
<dbReference type="PANTHER" id="PTHR33751">
    <property type="entry name" value="CBB3-TYPE CYTOCHROME C OXIDASE SUBUNIT FIXP"/>
    <property type="match status" value="1"/>
</dbReference>
<keyword evidence="2 6" id="KW-0349">Heme</keyword>
<evidence type="ECO:0000313" key="8">
    <source>
        <dbReference type="EMBL" id="AGA34648.1"/>
    </source>
</evidence>
<dbReference type="KEGG" id="tni:TVNIR_3011"/>
<dbReference type="Proteomes" id="UP000010809">
    <property type="component" value="Chromosome"/>
</dbReference>
<name>L0E025_THIND</name>
<evidence type="ECO:0000256" key="2">
    <source>
        <dbReference type="ARBA" id="ARBA00022617"/>
    </source>
</evidence>
<dbReference type="PATRIC" id="fig|1255043.3.peg.3037"/>
<dbReference type="PROSITE" id="PS51007">
    <property type="entry name" value="CYTC"/>
    <property type="match status" value="1"/>
</dbReference>
<evidence type="ECO:0000259" key="7">
    <source>
        <dbReference type="PROSITE" id="PS51007"/>
    </source>
</evidence>
<dbReference type="HOGENOM" id="CLU_128253_1_2_6"/>
<dbReference type="RefSeq" id="WP_015259756.1">
    <property type="nucleotide sequence ID" value="NC_019902.2"/>
</dbReference>
<protein>
    <submittedName>
        <fullName evidence="8">Cytochrome c4</fullName>
    </submittedName>
</protein>
<feature type="domain" description="Cytochrome c" evidence="7">
    <location>
        <begin position="37"/>
        <end position="118"/>
    </location>
</feature>
<dbReference type="Gene3D" id="1.10.760.10">
    <property type="entry name" value="Cytochrome c-like domain"/>
    <property type="match status" value="1"/>
</dbReference>
<dbReference type="PANTHER" id="PTHR33751:SF9">
    <property type="entry name" value="CYTOCHROME C4"/>
    <property type="match status" value="1"/>
</dbReference>
<proteinExistence type="predicted"/>
<evidence type="ECO:0000256" key="5">
    <source>
        <dbReference type="ARBA" id="ARBA00023004"/>
    </source>
</evidence>
<dbReference type="STRING" id="1255043.TVNIR_3011"/>
<dbReference type="EMBL" id="CP003989">
    <property type="protein sequence ID" value="AGA34648.1"/>
    <property type="molecule type" value="Genomic_DNA"/>
</dbReference>
<evidence type="ECO:0000256" key="3">
    <source>
        <dbReference type="ARBA" id="ARBA00022723"/>
    </source>
</evidence>
<keyword evidence="9" id="KW-1185">Reference proteome</keyword>
<dbReference type="eggNOG" id="COG2863">
    <property type="taxonomic scope" value="Bacteria"/>
</dbReference>